<dbReference type="RefSeq" id="WP_147022319.1">
    <property type="nucleotide sequence ID" value="NZ_BJYU01000100.1"/>
</dbReference>
<reference evidence="7 8" key="1">
    <citation type="submission" date="2019-07" db="EMBL/GenBank/DDBJ databases">
        <title>Whole genome shotgun sequence of Microvirga aerophila NBRC 106136.</title>
        <authorList>
            <person name="Hosoyama A."/>
            <person name="Uohara A."/>
            <person name="Ohji S."/>
            <person name="Ichikawa N."/>
        </authorList>
    </citation>
    <scope>NUCLEOTIDE SEQUENCE [LARGE SCALE GENOMIC DNA]</scope>
    <source>
        <strain evidence="7 8">NBRC 106136</strain>
    </source>
</reference>
<gene>
    <name evidence="7" type="ORF">MAE02_50300</name>
</gene>
<dbReference type="Proteomes" id="UP000321085">
    <property type="component" value="Unassembled WGS sequence"/>
</dbReference>
<feature type="transmembrane region" description="Helical" evidence="6">
    <location>
        <begin position="281"/>
        <end position="299"/>
    </location>
</feature>
<keyword evidence="8" id="KW-1185">Reference proteome</keyword>
<sequence length="317" mass="33813">MTKHLIGLGVLLAVGIAYPAIFPNNLTIAISVLLFAGWATSWDLLGGWNGQVSLGHASFVGLGAYFVAIGQSQFGLAPWWTMAMAVAVAAVLAYFWGWLTFSLRGPYFSLSTIAVAEILRLVAINEEWLSGGATGVFIATLPEPFGIDLFSRTAQFYMALAFATVVIATVIVISRARFGYQLRAVREDEDSAMAAGIDPTATKLKAFMLSAALTSIGGGIYGIVLAFIEPHVIFALLLSVQIALTAIIGGRGTIWGPAVGALVLIGAGEMFRTTFAEANMLIYGILILVVVLFVPRGIVGELARRHIRRLYAKRAQG</sequence>
<keyword evidence="4 6" id="KW-1133">Transmembrane helix</keyword>
<feature type="transmembrane region" description="Helical" evidence="6">
    <location>
        <begin position="77"/>
        <end position="99"/>
    </location>
</feature>
<organism evidence="7 8">
    <name type="scientific">Microvirga aerophila</name>
    <dbReference type="NCBI Taxonomy" id="670291"/>
    <lineage>
        <taxon>Bacteria</taxon>
        <taxon>Pseudomonadati</taxon>
        <taxon>Pseudomonadota</taxon>
        <taxon>Alphaproteobacteria</taxon>
        <taxon>Hyphomicrobiales</taxon>
        <taxon>Methylobacteriaceae</taxon>
        <taxon>Microvirga</taxon>
    </lineage>
</organism>
<comment type="caution">
    <text evidence="7">The sequence shown here is derived from an EMBL/GenBank/DDBJ whole genome shotgun (WGS) entry which is preliminary data.</text>
</comment>
<evidence type="ECO:0000256" key="5">
    <source>
        <dbReference type="ARBA" id="ARBA00023136"/>
    </source>
</evidence>
<feature type="transmembrane region" description="Helical" evidence="6">
    <location>
        <begin position="255"/>
        <end position="275"/>
    </location>
</feature>
<keyword evidence="2" id="KW-1003">Cell membrane</keyword>
<dbReference type="Pfam" id="PF02653">
    <property type="entry name" value="BPD_transp_2"/>
    <property type="match status" value="1"/>
</dbReference>
<evidence type="ECO:0000256" key="2">
    <source>
        <dbReference type="ARBA" id="ARBA00022475"/>
    </source>
</evidence>
<feature type="transmembrane region" description="Helical" evidence="6">
    <location>
        <begin position="52"/>
        <end position="71"/>
    </location>
</feature>
<accession>A0A512BZD8</accession>
<feature type="transmembrane region" description="Helical" evidence="6">
    <location>
        <begin position="232"/>
        <end position="248"/>
    </location>
</feature>
<dbReference type="EMBL" id="BJYU01000100">
    <property type="protein sequence ID" value="GEO17334.1"/>
    <property type="molecule type" value="Genomic_DNA"/>
</dbReference>
<dbReference type="PANTHER" id="PTHR30482">
    <property type="entry name" value="HIGH-AFFINITY BRANCHED-CHAIN AMINO ACID TRANSPORT SYSTEM PERMEASE"/>
    <property type="match status" value="1"/>
</dbReference>
<evidence type="ECO:0000313" key="8">
    <source>
        <dbReference type="Proteomes" id="UP000321085"/>
    </source>
</evidence>
<name>A0A512BZD8_9HYPH</name>
<evidence type="ECO:0000256" key="4">
    <source>
        <dbReference type="ARBA" id="ARBA00022989"/>
    </source>
</evidence>
<dbReference type="InterPro" id="IPR001851">
    <property type="entry name" value="ABC_transp_permease"/>
</dbReference>
<evidence type="ECO:0000256" key="1">
    <source>
        <dbReference type="ARBA" id="ARBA00004651"/>
    </source>
</evidence>
<evidence type="ECO:0000313" key="7">
    <source>
        <dbReference type="EMBL" id="GEO17334.1"/>
    </source>
</evidence>
<feature type="transmembrane region" description="Helical" evidence="6">
    <location>
        <begin position="154"/>
        <end position="173"/>
    </location>
</feature>
<proteinExistence type="predicted"/>
<dbReference type="GO" id="GO:0005886">
    <property type="term" value="C:plasma membrane"/>
    <property type="evidence" value="ECO:0007669"/>
    <property type="project" value="UniProtKB-SubCell"/>
</dbReference>
<dbReference type="GO" id="GO:0015658">
    <property type="term" value="F:branched-chain amino acid transmembrane transporter activity"/>
    <property type="evidence" value="ECO:0007669"/>
    <property type="project" value="InterPro"/>
</dbReference>
<dbReference type="CDD" id="cd06581">
    <property type="entry name" value="TM_PBP1_LivM_like"/>
    <property type="match status" value="1"/>
</dbReference>
<keyword evidence="5 6" id="KW-0472">Membrane</keyword>
<dbReference type="AlphaFoldDB" id="A0A512BZD8"/>
<dbReference type="InterPro" id="IPR043428">
    <property type="entry name" value="LivM-like"/>
</dbReference>
<comment type="subcellular location">
    <subcellularLocation>
        <location evidence="1">Cell membrane</location>
        <topology evidence="1">Multi-pass membrane protein</topology>
    </subcellularLocation>
</comment>
<feature type="transmembrane region" description="Helical" evidence="6">
    <location>
        <begin position="206"/>
        <end position="226"/>
    </location>
</feature>
<evidence type="ECO:0000256" key="6">
    <source>
        <dbReference type="SAM" id="Phobius"/>
    </source>
</evidence>
<dbReference type="PANTHER" id="PTHR30482:SF10">
    <property type="entry name" value="HIGH-AFFINITY BRANCHED-CHAIN AMINO ACID TRANSPORT PROTEIN BRAE"/>
    <property type="match status" value="1"/>
</dbReference>
<keyword evidence="3 6" id="KW-0812">Transmembrane</keyword>
<evidence type="ECO:0000256" key="3">
    <source>
        <dbReference type="ARBA" id="ARBA00022692"/>
    </source>
</evidence>
<protein>
    <submittedName>
        <fullName evidence="7">Branched-chain amino acid ABC transporter permease</fullName>
    </submittedName>
</protein>